<reference evidence="2" key="1">
    <citation type="submission" date="2016-10" db="EMBL/GenBank/DDBJ databases">
        <authorList>
            <person name="Varghese N."/>
            <person name="Submissions S."/>
        </authorList>
    </citation>
    <scope>NUCLEOTIDE SEQUENCE [LARGE SCALE GENOMIC DNA]</scope>
    <source>
        <strain evidence="2">JCM 15604</strain>
    </source>
</reference>
<proteinExistence type="predicted"/>
<dbReference type="RefSeq" id="WP_074917858.1">
    <property type="nucleotide sequence ID" value="NZ_FOXK01000010.1"/>
</dbReference>
<evidence type="ECO:0000313" key="1">
    <source>
        <dbReference type="EMBL" id="SFQ28868.1"/>
    </source>
</evidence>
<keyword evidence="2" id="KW-1185">Reference proteome</keyword>
<sequence length="116" mass="12535">MDAIERAGALGGLRTEHTQRALELVRTALDQLAAEVEAEARELAGPELRLQQALALPRRAAALRDLSIALRELISLERWQLGLDSARGGQLLEVLRALAANARRPDAAVEAQPDGQ</sequence>
<dbReference type="Proteomes" id="UP000182025">
    <property type="component" value="Unassembled WGS sequence"/>
</dbReference>
<gene>
    <name evidence="1" type="ORF">SAMN05216177_110105</name>
</gene>
<protein>
    <submittedName>
        <fullName evidence="1">Uncharacterized protein</fullName>
    </submittedName>
</protein>
<name>A0A1I5XA67_9GAMM</name>
<accession>A0A1I5XA67</accession>
<dbReference type="EMBL" id="FOXK01000010">
    <property type="protein sequence ID" value="SFQ28868.1"/>
    <property type="molecule type" value="Genomic_DNA"/>
</dbReference>
<evidence type="ECO:0000313" key="2">
    <source>
        <dbReference type="Proteomes" id="UP000182025"/>
    </source>
</evidence>
<dbReference type="AlphaFoldDB" id="A0A1I5XA67"/>
<organism evidence="1 2">
    <name type="scientific">Ectopseudomonas toyotomiensis</name>
    <dbReference type="NCBI Taxonomy" id="554344"/>
    <lineage>
        <taxon>Bacteria</taxon>
        <taxon>Pseudomonadati</taxon>
        <taxon>Pseudomonadota</taxon>
        <taxon>Gammaproteobacteria</taxon>
        <taxon>Pseudomonadales</taxon>
        <taxon>Pseudomonadaceae</taxon>
        <taxon>Ectopseudomonas</taxon>
    </lineage>
</organism>